<proteinExistence type="predicted"/>
<keyword evidence="2" id="KW-1185">Reference proteome</keyword>
<evidence type="ECO:0000256" key="1">
    <source>
        <dbReference type="SAM" id="Phobius"/>
    </source>
</evidence>
<sequence>MGSLLSAKKCGKINYLQGDDFEPAEKRVMMETLAVGYDAGPDTLRRTIQCNRVKPIQALDTSKYRCVNDEEDLLLKDDGNMILVASRSLLNHIFVVLNLVNLFAGKRLKQVQKKLREWALCSSTQ</sequence>
<dbReference type="Proteomes" id="UP000095283">
    <property type="component" value="Unplaced"/>
</dbReference>
<dbReference type="WBParaSite" id="Hba_01083">
    <property type="protein sequence ID" value="Hba_01083"/>
    <property type="gene ID" value="Hba_01083"/>
</dbReference>
<organism evidence="2 3">
    <name type="scientific">Heterorhabditis bacteriophora</name>
    <name type="common">Entomopathogenic nematode worm</name>
    <dbReference type="NCBI Taxonomy" id="37862"/>
    <lineage>
        <taxon>Eukaryota</taxon>
        <taxon>Metazoa</taxon>
        <taxon>Ecdysozoa</taxon>
        <taxon>Nematoda</taxon>
        <taxon>Chromadorea</taxon>
        <taxon>Rhabditida</taxon>
        <taxon>Rhabditina</taxon>
        <taxon>Rhabditomorpha</taxon>
        <taxon>Strongyloidea</taxon>
        <taxon>Heterorhabditidae</taxon>
        <taxon>Heterorhabditis</taxon>
    </lineage>
</organism>
<name>A0A1I7W8X9_HETBA</name>
<dbReference type="AlphaFoldDB" id="A0A1I7W8X9"/>
<evidence type="ECO:0000313" key="2">
    <source>
        <dbReference type="Proteomes" id="UP000095283"/>
    </source>
</evidence>
<feature type="transmembrane region" description="Helical" evidence="1">
    <location>
        <begin position="81"/>
        <end position="104"/>
    </location>
</feature>
<protein>
    <submittedName>
        <fullName evidence="3">Protein-serine/threonine phosphatase</fullName>
    </submittedName>
</protein>
<reference evidence="3" key="1">
    <citation type="submission" date="2016-11" db="UniProtKB">
        <authorList>
            <consortium name="WormBaseParasite"/>
        </authorList>
    </citation>
    <scope>IDENTIFICATION</scope>
</reference>
<evidence type="ECO:0000313" key="3">
    <source>
        <dbReference type="WBParaSite" id="Hba_01083"/>
    </source>
</evidence>
<keyword evidence="1" id="KW-0812">Transmembrane</keyword>
<keyword evidence="1" id="KW-1133">Transmembrane helix</keyword>
<accession>A0A1I7W8X9</accession>
<keyword evidence="1" id="KW-0472">Membrane</keyword>